<dbReference type="InterPro" id="IPR050088">
    <property type="entry name" value="IspD/TarI_cytidylyltransf_bact"/>
</dbReference>
<dbReference type="RefSeq" id="WP_114615932.1">
    <property type="nucleotide sequence ID" value="NZ_DBEZNL010000051.1"/>
</dbReference>
<organism evidence="6 7">
    <name type="scientific">Slackia isoflavoniconvertens</name>
    <dbReference type="NCBI Taxonomy" id="572010"/>
    <lineage>
        <taxon>Bacteria</taxon>
        <taxon>Bacillati</taxon>
        <taxon>Actinomycetota</taxon>
        <taxon>Coriobacteriia</taxon>
        <taxon>Eggerthellales</taxon>
        <taxon>Eggerthellaceae</taxon>
        <taxon>Slackia</taxon>
    </lineage>
</organism>
<dbReference type="SUPFAM" id="SSF53448">
    <property type="entry name" value="Nucleotide-diphospho-sugar transferases"/>
    <property type="match status" value="1"/>
</dbReference>
<name>A0A369LGF2_9ACTN</name>
<dbReference type="Gene3D" id="3.90.550.10">
    <property type="entry name" value="Spore Coat Polysaccharide Biosynthesis Protein SpsA, Chain A"/>
    <property type="match status" value="1"/>
</dbReference>
<dbReference type="InterPro" id="IPR034683">
    <property type="entry name" value="IspD/TarI"/>
</dbReference>
<dbReference type="GO" id="GO:0019350">
    <property type="term" value="P:teichoic acid biosynthetic process"/>
    <property type="evidence" value="ECO:0007669"/>
    <property type="project" value="UniProtKB-KW"/>
</dbReference>
<evidence type="ECO:0000256" key="3">
    <source>
        <dbReference type="ARBA" id="ARBA00022944"/>
    </source>
</evidence>
<feature type="site" description="Positions ribitol 5-phosphate for the nucleophilic attack" evidence="5">
    <location>
        <position position="160"/>
    </location>
</feature>
<evidence type="ECO:0000313" key="6">
    <source>
        <dbReference type="EMBL" id="RDB57215.1"/>
    </source>
</evidence>
<dbReference type="PROSITE" id="PS01295">
    <property type="entry name" value="ISPD"/>
    <property type="match status" value="1"/>
</dbReference>
<dbReference type="GO" id="GO:0008299">
    <property type="term" value="P:isoprenoid biosynthetic process"/>
    <property type="evidence" value="ECO:0007669"/>
    <property type="project" value="InterPro"/>
</dbReference>
<dbReference type="GO" id="GO:0047349">
    <property type="term" value="F:D-ribitol-5-phosphate cytidylyltransferase activity"/>
    <property type="evidence" value="ECO:0007669"/>
    <property type="project" value="UniProtKB-UniRule"/>
</dbReference>
<evidence type="ECO:0000256" key="4">
    <source>
        <dbReference type="ARBA" id="ARBA00023316"/>
    </source>
</evidence>
<dbReference type="InterPro" id="IPR029044">
    <property type="entry name" value="Nucleotide-diphossugar_trans"/>
</dbReference>
<dbReference type="PANTHER" id="PTHR32125:SF8">
    <property type="entry name" value="RIBITOL-5-PHOSPHATE CYTIDYLYLTRANSFERASE"/>
    <property type="match status" value="1"/>
</dbReference>
<dbReference type="GO" id="GO:0050518">
    <property type="term" value="F:2-C-methyl-D-erythritol 4-phosphate cytidylyltransferase activity"/>
    <property type="evidence" value="ECO:0007669"/>
    <property type="project" value="UniProtKB-ARBA"/>
</dbReference>
<evidence type="ECO:0000313" key="7">
    <source>
        <dbReference type="Proteomes" id="UP000253975"/>
    </source>
</evidence>
<reference evidence="6 7" key="1">
    <citation type="journal article" date="2018" name="Elife">
        <title>Discovery and characterization of a prevalent human gut bacterial enzyme sufficient for the inactivation of a family of plant toxins.</title>
        <authorList>
            <person name="Koppel N."/>
            <person name="Bisanz J.E."/>
            <person name="Pandelia M.E."/>
            <person name="Turnbaugh P.J."/>
            <person name="Balskus E.P."/>
        </authorList>
    </citation>
    <scope>NUCLEOTIDE SEQUENCE [LARGE SCALE GENOMIC DNA]</scope>
    <source>
        <strain evidence="6 7">OB21 GAM31</strain>
    </source>
</reference>
<comment type="caution">
    <text evidence="6">The sequence shown here is derived from an EMBL/GenBank/DDBJ whole genome shotgun (WGS) entry which is preliminary data.</text>
</comment>
<dbReference type="Pfam" id="PF01128">
    <property type="entry name" value="IspD"/>
    <property type="match status" value="1"/>
</dbReference>
<comment type="similarity">
    <text evidence="5">Belongs to the IspD/TarI cytidylyltransferase family. TarI subfamily.</text>
</comment>
<feature type="binding site" evidence="5">
    <location>
        <position position="112"/>
    </location>
    <ligand>
        <name>CTP</name>
        <dbReference type="ChEBI" id="CHEBI:37563"/>
    </ligand>
</feature>
<dbReference type="AlphaFoldDB" id="A0A369LGF2"/>
<keyword evidence="1 5" id="KW-0808">Transferase</keyword>
<protein>
    <recommendedName>
        <fullName evidence="5">Ribitol-5-phosphate cytidylyltransferase</fullName>
        <ecNumber evidence="5">2.7.7.40</ecNumber>
    </recommendedName>
</protein>
<sequence>MIFGAILAGGVGSRMNIESMPKQYLPLNEKPVFIHTLEKFLLCSEFDAVFIGTHGDWVEYTKDAVAQYGFGETPVHVVQGGADRNGTILEIIKAIEERYGESDEHVIVTHDSVRPFVKVSTIKANIEAAQKFGACDTVIPATDTIVESLDGERISSIPLRSNMYQGQTPQSFKVKTLKDLYASLTDAERAELTDACKILVLKGKPVHLVLGDVTNIKLTTIMDYKTAQAMIECGVDE</sequence>
<comment type="function">
    <text evidence="5">Catalyzes the transfer of the cytidylyl group of CTP to D-ribitol 5-phosphate.</text>
</comment>
<proteinExistence type="inferred from homology"/>
<dbReference type="Proteomes" id="UP000253975">
    <property type="component" value="Unassembled WGS sequence"/>
</dbReference>
<feature type="site" description="Transition state stabilizer" evidence="5">
    <location>
        <position position="22"/>
    </location>
</feature>
<keyword evidence="2 5" id="KW-0548">Nucleotidyltransferase</keyword>
<dbReference type="InterPro" id="IPR034709">
    <property type="entry name" value="TarI"/>
</dbReference>
<gene>
    <name evidence="6" type="ORF">C1881_07620</name>
</gene>
<dbReference type="NCBIfam" id="NF001183">
    <property type="entry name" value="PRK00155.1-3"/>
    <property type="match status" value="1"/>
</dbReference>
<dbReference type="FunFam" id="3.90.550.10:FF:000003">
    <property type="entry name" value="2-C-methyl-D-erythritol 4-phosphate cytidylyltransferase"/>
    <property type="match status" value="1"/>
</dbReference>
<dbReference type="GO" id="GO:0071555">
    <property type="term" value="P:cell wall organization"/>
    <property type="evidence" value="ECO:0007669"/>
    <property type="project" value="UniProtKB-KW"/>
</dbReference>
<feature type="binding site" evidence="5">
    <location>
        <begin position="81"/>
        <end position="87"/>
    </location>
    <ligand>
        <name>CTP</name>
        <dbReference type="ChEBI" id="CHEBI:37563"/>
    </ligand>
</feature>
<evidence type="ECO:0000256" key="5">
    <source>
        <dbReference type="HAMAP-Rule" id="MF_02068"/>
    </source>
</evidence>
<dbReference type="PANTHER" id="PTHR32125">
    <property type="entry name" value="2-C-METHYL-D-ERYTHRITOL 4-PHOSPHATE CYTIDYLYLTRANSFERASE, CHLOROPLASTIC"/>
    <property type="match status" value="1"/>
</dbReference>
<accession>A0A369LGF2</accession>
<dbReference type="EC" id="2.7.7.40" evidence="5"/>
<evidence type="ECO:0000256" key="1">
    <source>
        <dbReference type="ARBA" id="ARBA00022679"/>
    </source>
</evidence>
<keyword evidence="3" id="KW-0777">Teichoic acid biosynthesis</keyword>
<dbReference type="InterPro" id="IPR018294">
    <property type="entry name" value="ISPD_synthase_CS"/>
</dbReference>
<comment type="catalytic activity">
    <reaction evidence="5">
        <text>D-ribitol 5-phosphate + CTP + H(+) = CDP-L-ribitol + diphosphate</text>
        <dbReference type="Rhea" id="RHEA:12456"/>
        <dbReference type="ChEBI" id="CHEBI:15378"/>
        <dbReference type="ChEBI" id="CHEBI:33019"/>
        <dbReference type="ChEBI" id="CHEBI:37563"/>
        <dbReference type="ChEBI" id="CHEBI:57608"/>
        <dbReference type="ChEBI" id="CHEBI:57695"/>
        <dbReference type="EC" id="2.7.7.40"/>
    </reaction>
</comment>
<dbReference type="EMBL" id="PPTO01000012">
    <property type="protein sequence ID" value="RDB57215.1"/>
    <property type="molecule type" value="Genomic_DNA"/>
</dbReference>
<feature type="site" description="Positions ribitol 5-phosphate for the nucleophilic attack" evidence="5">
    <location>
        <position position="217"/>
    </location>
</feature>
<dbReference type="HAMAP" id="MF_02068">
    <property type="entry name" value="TarI"/>
    <property type="match status" value="1"/>
</dbReference>
<dbReference type="CDD" id="cd02516">
    <property type="entry name" value="CDP-ME_synthetase"/>
    <property type="match status" value="1"/>
</dbReference>
<feature type="site" description="Transition state stabilizer" evidence="5">
    <location>
        <position position="14"/>
    </location>
</feature>
<feature type="binding site" evidence="5">
    <location>
        <begin position="7"/>
        <end position="10"/>
    </location>
    <ligand>
        <name>CTP</name>
        <dbReference type="ChEBI" id="CHEBI:37563"/>
    </ligand>
</feature>
<keyword evidence="4" id="KW-0961">Cell wall biogenesis/degradation</keyword>
<evidence type="ECO:0000256" key="2">
    <source>
        <dbReference type="ARBA" id="ARBA00022695"/>
    </source>
</evidence>